<dbReference type="GO" id="GO:0004040">
    <property type="term" value="F:amidase activity"/>
    <property type="evidence" value="ECO:0007669"/>
    <property type="project" value="InterPro"/>
</dbReference>
<dbReference type="AlphaFoldDB" id="E1ST71"/>
<name>E1ST71_FERBD</name>
<accession>E1ST71</accession>
<evidence type="ECO:0000259" key="1">
    <source>
        <dbReference type="Pfam" id="PF01832"/>
    </source>
</evidence>
<proteinExistence type="predicted"/>
<reference evidence="2 3" key="1">
    <citation type="journal article" date="2010" name="Stand. Genomic Sci.">
        <title>Complete genome sequence of Ferrimonas balearica type strain (PAT).</title>
        <authorList>
            <person name="Nolan M."/>
            <person name="Sikorski J."/>
            <person name="Davenport K."/>
            <person name="Lucas S."/>
            <person name="Glavina Del Rio T."/>
            <person name="Tice H."/>
            <person name="Cheng J."/>
            <person name="Goodwin L."/>
            <person name="Pitluck S."/>
            <person name="Liolios K."/>
            <person name="Ivanova N."/>
            <person name="Mavromatis K."/>
            <person name="Ovchinnikova G."/>
            <person name="Pati A."/>
            <person name="Chen A."/>
            <person name="Palaniappan K."/>
            <person name="Land M."/>
            <person name="Hauser L."/>
            <person name="Chang Y."/>
            <person name="Jeffries C."/>
            <person name="Tapia R."/>
            <person name="Brettin T."/>
            <person name="Detter J."/>
            <person name="Han C."/>
            <person name="Yasawong M."/>
            <person name="Rohde M."/>
            <person name="Tindall B."/>
            <person name="Goker M."/>
            <person name="Woyke T."/>
            <person name="Bristow J."/>
            <person name="Eisen J."/>
            <person name="Markowitz V."/>
            <person name="Hugenholtz P."/>
            <person name="Kyrpides N."/>
            <person name="Klenk H."/>
            <person name="Lapidus A."/>
        </authorList>
    </citation>
    <scope>NUCLEOTIDE SEQUENCE [LARGE SCALE GENOMIC DNA]</scope>
    <source>
        <strain evidence="3">DSM 9799 / CCM 4581 / KCTC 23876 / PAT</strain>
    </source>
</reference>
<dbReference type="CAZy" id="GH73">
    <property type="family name" value="Glycoside Hydrolase Family 73"/>
</dbReference>
<dbReference type="KEGG" id="fbl:Fbal_1915"/>
<keyword evidence="3" id="KW-1185">Reference proteome</keyword>
<dbReference type="Proteomes" id="UP000006683">
    <property type="component" value="Chromosome"/>
</dbReference>
<dbReference type="InterPro" id="IPR002901">
    <property type="entry name" value="MGlyc_endo_b_GlcNAc-like_dom"/>
</dbReference>
<dbReference type="eggNOG" id="COG2992">
    <property type="taxonomic scope" value="Bacteria"/>
</dbReference>
<dbReference type="RefSeq" id="WP_013345424.1">
    <property type="nucleotide sequence ID" value="NC_014541.1"/>
</dbReference>
<gene>
    <name evidence="2" type="ordered locus">Fbal_1915</name>
</gene>
<dbReference type="GeneID" id="67182127"/>
<dbReference type="STRING" id="550540.Fbal_1915"/>
<dbReference type="InterPro" id="IPR053195">
    <property type="entry name" value="Bax-like"/>
</dbReference>
<dbReference type="PANTHER" id="PTHR40572">
    <property type="entry name" value="PROTEIN BAX"/>
    <property type="match status" value="1"/>
</dbReference>
<protein>
    <submittedName>
        <fullName evidence="2">Bax protein, putative</fullName>
    </submittedName>
</protein>
<sequence>MAVKTGRLASVVLGLSTVAATLLWLDTQAERPSAPMAGLTVVKNAPVSKQPDFDAYTDIRAKKAAFFDFLRPMVDAENRKIAEQRAFIQRAQERLLMDRPLSDAETTHLSNLASNYGVEIRAFTPETLSDLLVRVDEVPSAMVLVQAANETGWGSSRFAKEGLNYFGQWCFRKGCGLVPNQRQGGMNHEVARFDSVQDSVASYLRNLNTNPAYRELRDIRQKLRLAGKTPTAEDLIPGLIRYSERKEAYVDELLSMLNQNQSFLL</sequence>
<organism evidence="2 3">
    <name type="scientific">Ferrimonas balearica (strain DSM 9799 / CCM 4581 / KCTC 23876 / PAT)</name>
    <dbReference type="NCBI Taxonomy" id="550540"/>
    <lineage>
        <taxon>Bacteria</taxon>
        <taxon>Pseudomonadati</taxon>
        <taxon>Pseudomonadota</taxon>
        <taxon>Gammaproteobacteria</taxon>
        <taxon>Alteromonadales</taxon>
        <taxon>Ferrimonadaceae</taxon>
        <taxon>Ferrimonas</taxon>
    </lineage>
</organism>
<dbReference type="PANTHER" id="PTHR40572:SF1">
    <property type="entry name" value="PROTEIN BAX"/>
    <property type="match status" value="1"/>
</dbReference>
<dbReference type="HOGENOM" id="CLU_061344_1_0_6"/>
<dbReference type="Gene3D" id="1.10.530.10">
    <property type="match status" value="1"/>
</dbReference>
<dbReference type="OrthoDB" id="9788155at2"/>
<evidence type="ECO:0000313" key="2">
    <source>
        <dbReference type="EMBL" id="ADN76118.1"/>
    </source>
</evidence>
<evidence type="ECO:0000313" key="3">
    <source>
        <dbReference type="Proteomes" id="UP000006683"/>
    </source>
</evidence>
<feature type="domain" description="Mannosyl-glycoprotein endo-beta-N-acetylglucosamidase-like" evidence="1">
    <location>
        <begin position="137"/>
        <end position="261"/>
    </location>
</feature>
<dbReference type="Pfam" id="PF01832">
    <property type="entry name" value="Glucosaminidase"/>
    <property type="match status" value="1"/>
</dbReference>
<dbReference type="EMBL" id="CP002209">
    <property type="protein sequence ID" value="ADN76118.1"/>
    <property type="molecule type" value="Genomic_DNA"/>
</dbReference>